<proteinExistence type="predicted"/>
<reference evidence="1" key="2">
    <citation type="journal article" date="2015" name="Data Brief">
        <title>Shoot transcriptome of the giant reed, Arundo donax.</title>
        <authorList>
            <person name="Barrero R.A."/>
            <person name="Guerrero F.D."/>
            <person name="Moolhuijzen P."/>
            <person name="Goolsby J.A."/>
            <person name="Tidwell J."/>
            <person name="Bellgard S.E."/>
            <person name="Bellgard M.I."/>
        </authorList>
    </citation>
    <scope>NUCLEOTIDE SEQUENCE</scope>
    <source>
        <tissue evidence="1">Shoot tissue taken approximately 20 cm above the soil surface</tissue>
    </source>
</reference>
<name>A0A0A9QG91_ARUDO</name>
<reference evidence="1" key="1">
    <citation type="submission" date="2014-09" db="EMBL/GenBank/DDBJ databases">
        <authorList>
            <person name="Magalhaes I.L.F."/>
            <person name="Oliveira U."/>
            <person name="Santos F.R."/>
            <person name="Vidigal T.H.D.A."/>
            <person name="Brescovit A.D."/>
            <person name="Santos A.J."/>
        </authorList>
    </citation>
    <scope>NUCLEOTIDE SEQUENCE</scope>
    <source>
        <tissue evidence="1">Shoot tissue taken approximately 20 cm above the soil surface</tissue>
    </source>
</reference>
<protein>
    <submittedName>
        <fullName evidence="1">Uncharacterized protein</fullName>
    </submittedName>
</protein>
<organism evidence="1">
    <name type="scientific">Arundo donax</name>
    <name type="common">Giant reed</name>
    <name type="synonym">Donax arundinaceus</name>
    <dbReference type="NCBI Taxonomy" id="35708"/>
    <lineage>
        <taxon>Eukaryota</taxon>
        <taxon>Viridiplantae</taxon>
        <taxon>Streptophyta</taxon>
        <taxon>Embryophyta</taxon>
        <taxon>Tracheophyta</taxon>
        <taxon>Spermatophyta</taxon>
        <taxon>Magnoliopsida</taxon>
        <taxon>Liliopsida</taxon>
        <taxon>Poales</taxon>
        <taxon>Poaceae</taxon>
        <taxon>PACMAD clade</taxon>
        <taxon>Arundinoideae</taxon>
        <taxon>Arundineae</taxon>
        <taxon>Arundo</taxon>
    </lineage>
</organism>
<sequence>MRPPRSRVCAAPGKEARTSAEGPMAATRSPTTAMAPPRRTRSALSMVTTTALWRTTSAVPAAISWPISGAVRGVRTTAAAVGFFPLSELRVD</sequence>
<evidence type="ECO:0000313" key="1">
    <source>
        <dbReference type="EMBL" id="JAD49641.1"/>
    </source>
</evidence>
<dbReference type="EMBL" id="GBRH01248254">
    <property type="protein sequence ID" value="JAD49641.1"/>
    <property type="molecule type" value="Transcribed_RNA"/>
</dbReference>
<dbReference type="AlphaFoldDB" id="A0A0A9QG91"/>
<accession>A0A0A9QG91</accession>